<dbReference type="SUPFAM" id="SSF48498">
    <property type="entry name" value="Tetracyclin repressor-like, C-terminal domain"/>
    <property type="match status" value="1"/>
</dbReference>
<evidence type="ECO:0000313" key="7">
    <source>
        <dbReference type="Proteomes" id="UP000297475"/>
    </source>
</evidence>
<dbReference type="OrthoDB" id="9800152at2"/>
<dbReference type="Pfam" id="PF00440">
    <property type="entry name" value="TetR_N"/>
    <property type="match status" value="1"/>
</dbReference>
<feature type="domain" description="HTH tetR-type" evidence="5">
    <location>
        <begin position="2"/>
        <end position="62"/>
    </location>
</feature>
<evidence type="ECO:0000256" key="2">
    <source>
        <dbReference type="ARBA" id="ARBA00023125"/>
    </source>
</evidence>
<keyword evidence="2 4" id="KW-0238">DNA-binding</keyword>
<evidence type="ECO:0000313" key="6">
    <source>
        <dbReference type="EMBL" id="TGG92024.1"/>
    </source>
</evidence>
<proteinExistence type="predicted"/>
<name>A0A4Z0W3Z1_9GAMM</name>
<keyword evidence="1" id="KW-0805">Transcription regulation</keyword>
<accession>A0A4Z0W3Z1</accession>
<protein>
    <submittedName>
        <fullName evidence="6">TetR/AcrR family transcriptional regulator</fullName>
    </submittedName>
</protein>
<feature type="DNA-binding region" description="H-T-H motif" evidence="4">
    <location>
        <begin position="25"/>
        <end position="44"/>
    </location>
</feature>
<dbReference type="EMBL" id="SRMF01000006">
    <property type="protein sequence ID" value="TGG92024.1"/>
    <property type="molecule type" value="Genomic_DNA"/>
</dbReference>
<evidence type="ECO:0000256" key="4">
    <source>
        <dbReference type="PROSITE-ProRule" id="PRU00335"/>
    </source>
</evidence>
<dbReference type="InterPro" id="IPR036271">
    <property type="entry name" value="Tet_transcr_reg_TetR-rel_C_sf"/>
</dbReference>
<evidence type="ECO:0000256" key="3">
    <source>
        <dbReference type="ARBA" id="ARBA00023163"/>
    </source>
</evidence>
<comment type="caution">
    <text evidence="6">The sequence shown here is derived from an EMBL/GenBank/DDBJ whole genome shotgun (WGS) entry which is preliminary data.</text>
</comment>
<organism evidence="6 7">
    <name type="scientific">Natronospirillum operosum</name>
    <dbReference type="NCBI Taxonomy" id="2759953"/>
    <lineage>
        <taxon>Bacteria</taxon>
        <taxon>Pseudomonadati</taxon>
        <taxon>Pseudomonadota</taxon>
        <taxon>Gammaproteobacteria</taxon>
        <taxon>Oceanospirillales</taxon>
        <taxon>Natronospirillaceae</taxon>
        <taxon>Natronospirillum</taxon>
    </lineage>
</organism>
<dbReference type="RefSeq" id="WP_135483953.1">
    <property type="nucleotide sequence ID" value="NZ_SRMF01000006.1"/>
</dbReference>
<dbReference type="SUPFAM" id="SSF46689">
    <property type="entry name" value="Homeodomain-like"/>
    <property type="match status" value="1"/>
</dbReference>
<gene>
    <name evidence="6" type="ORF">E4656_14175</name>
</gene>
<dbReference type="Gene3D" id="1.10.357.10">
    <property type="entry name" value="Tetracycline Repressor, domain 2"/>
    <property type="match status" value="1"/>
</dbReference>
<dbReference type="PROSITE" id="PS50977">
    <property type="entry name" value="HTH_TETR_2"/>
    <property type="match status" value="1"/>
</dbReference>
<dbReference type="InterPro" id="IPR001647">
    <property type="entry name" value="HTH_TetR"/>
</dbReference>
<dbReference type="GO" id="GO:0003677">
    <property type="term" value="F:DNA binding"/>
    <property type="evidence" value="ECO:0007669"/>
    <property type="project" value="UniProtKB-UniRule"/>
</dbReference>
<dbReference type="PRINTS" id="PR00455">
    <property type="entry name" value="HTHTETR"/>
</dbReference>
<reference evidence="6 7" key="1">
    <citation type="submission" date="2019-04" db="EMBL/GenBank/DDBJ databases">
        <title>Natronospirillum operosus gen. nov., sp. nov., a haloalkaliphilic satellite isolated from decaying biomass of laboratory culture of cyanobacterium Geitlerinema sp. and proposal of Natronospirillaceae fam. nov. and Saccharospirillaceae fam. nov.</title>
        <authorList>
            <person name="Kevbrin V."/>
            <person name="Boltyanskaya Y."/>
            <person name="Koziaeva V."/>
            <person name="Grouzdev D.S."/>
            <person name="Park M."/>
            <person name="Cho J."/>
        </authorList>
    </citation>
    <scope>NUCLEOTIDE SEQUENCE [LARGE SCALE GENOMIC DNA]</scope>
    <source>
        <strain evidence="6 7">G-116</strain>
    </source>
</reference>
<keyword evidence="7" id="KW-1185">Reference proteome</keyword>
<dbReference type="InterPro" id="IPR009057">
    <property type="entry name" value="Homeodomain-like_sf"/>
</dbReference>
<evidence type="ECO:0000256" key="1">
    <source>
        <dbReference type="ARBA" id="ARBA00023015"/>
    </source>
</evidence>
<evidence type="ECO:0000259" key="5">
    <source>
        <dbReference type="PROSITE" id="PS50977"/>
    </source>
</evidence>
<dbReference type="AlphaFoldDB" id="A0A4Z0W3Z1"/>
<dbReference type="Proteomes" id="UP000297475">
    <property type="component" value="Unassembled WGS sequence"/>
</dbReference>
<keyword evidence="3" id="KW-0804">Transcription</keyword>
<sequence>MSDTREQLIDLAEQAIAERGYASFSFRELASEMGIKSASVHYHFPTKTDLGLAVTERYLDRFTQALALIDERNPSPAGRVRAYVQMYREEAESSERMTICIMLSAERAVLPDAMCAHLARFYRLNLDWLCGVVAQTGVRADSTKARNRASQVLALLQGALLSAKTLNEMAMFDAATLAIEPLVFR</sequence>
<dbReference type="PANTHER" id="PTHR47506:SF1">
    <property type="entry name" value="HTH-TYPE TRANSCRIPTIONAL REGULATOR YJDC"/>
    <property type="match status" value="1"/>
</dbReference>
<dbReference type="PANTHER" id="PTHR47506">
    <property type="entry name" value="TRANSCRIPTIONAL REGULATORY PROTEIN"/>
    <property type="match status" value="1"/>
</dbReference>